<name>A0A151HZV9_9HYME</name>
<keyword evidence="2" id="KW-1185">Reference proteome</keyword>
<organism evidence="1 2">
    <name type="scientific">Atta colombica</name>
    <dbReference type="NCBI Taxonomy" id="520822"/>
    <lineage>
        <taxon>Eukaryota</taxon>
        <taxon>Metazoa</taxon>
        <taxon>Ecdysozoa</taxon>
        <taxon>Arthropoda</taxon>
        <taxon>Hexapoda</taxon>
        <taxon>Insecta</taxon>
        <taxon>Pterygota</taxon>
        <taxon>Neoptera</taxon>
        <taxon>Endopterygota</taxon>
        <taxon>Hymenoptera</taxon>
        <taxon>Apocrita</taxon>
        <taxon>Aculeata</taxon>
        <taxon>Formicoidea</taxon>
        <taxon>Formicidae</taxon>
        <taxon>Myrmicinae</taxon>
        <taxon>Atta</taxon>
    </lineage>
</organism>
<dbReference type="PANTHER" id="PTHR33053:SF9">
    <property type="entry name" value="AGAP000105-PA"/>
    <property type="match status" value="1"/>
</dbReference>
<dbReference type="PANTHER" id="PTHR33053">
    <property type="entry name" value="PROTEIN, PUTATIVE-RELATED"/>
    <property type="match status" value="1"/>
</dbReference>
<accession>A0A151HZV9</accession>
<evidence type="ECO:0000313" key="2">
    <source>
        <dbReference type="Proteomes" id="UP000078540"/>
    </source>
</evidence>
<dbReference type="EMBL" id="KQ976647">
    <property type="protein sequence ID" value="KYM78650.1"/>
    <property type="molecule type" value="Genomic_DNA"/>
</dbReference>
<dbReference type="STRING" id="520822.A0A151HZV9"/>
<gene>
    <name evidence="1" type="ORF">ALC53_10921</name>
</gene>
<evidence type="ECO:0000313" key="1">
    <source>
        <dbReference type="EMBL" id="KYM78650.1"/>
    </source>
</evidence>
<feature type="non-terminal residue" evidence="1">
    <location>
        <position position="1"/>
    </location>
</feature>
<sequence>TKLLGIFCSRLLPNLPKSLKTFKEIIYLQINIDVPLFKFSAKMFWQILCRVYFDPMIFHPVAIYISNFKSKNFQIKIQNFIYDTLARSFLKCIQDHSEFSACERCDIREEKINKVTVFISSNNQERIDESFRNFDQSSHHTNASPLLVIYPAIDMIKQFILDFMHLGSLGVMRRLLINYWISSNLKIKMSFLLLHTACRLLYKRNTPKYHAYTKGYLITFVKTEIIKNIYGHFADEGANINYSLFNISAFSFENYLAQIKRKLNPVYRLLAQYCNRLHEDNYEKNKIQLEKIFLSDDKILNAKGKIVKIIKSVYSYPSNSNNTKMWEIQNETNTFLITVSIGNIEDKIVPLRLNFNSQKPKKAFALSLIYQ</sequence>
<proteinExistence type="predicted"/>
<dbReference type="Proteomes" id="UP000078540">
    <property type="component" value="Unassembled WGS sequence"/>
</dbReference>
<reference evidence="1 2" key="1">
    <citation type="submission" date="2015-09" db="EMBL/GenBank/DDBJ databases">
        <title>Atta colombica WGS genome.</title>
        <authorList>
            <person name="Nygaard S."/>
            <person name="Hu H."/>
            <person name="Boomsma J."/>
            <person name="Zhang G."/>
        </authorList>
    </citation>
    <scope>NUCLEOTIDE SEQUENCE [LARGE SCALE GENOMIC DNA]</scope>
    <source>
        <strain evidence="1">Treedump-2</strain>
        <tissue evidence="1">Whole body</tissue>
    </source>
</reference>
<protein>
    <submittedName>
        <fullName evidence="1">Uncharacterized protein</fullName>
    </submittedName>
</protein>
<dbReference type="AlphaFoldDB" id="A0A151HZV9"/>